<feature type="compositionally biased region" description="Basic and acidic residues" evidence="1">
    <location>
        <begin position="286"/>
        <end position="303"/>
    </location>
</feature>
<dbReference type="InterPro" id="IPR006015">
    <property type="entry name" value="Universal_stress_UspA"/>
</dbReference>
<feature type="region of interest" description="Disordered" evidence="1">
    <location>
        <begin position="348"/>
        <end position="370"/>
    </location>
</feature>
<accession>A0A9P4MBF0</accession>
<protein>
    <recommendedName>
        <fullName evidence="2">UspA domain-containing protein</fullName>
    </recommendedName>
</protein>
<feature type="domain" description="UspA" evidence="2">
    <location>
        <begin position="550"/>
        <end position="620"/>
    </location>
</feature>
<gene>
    <name evidence="3" type="ORF">NA57DRAFT_30390</name>
</gene>
<evidence type="ECO:0000313" key="4">
    <source>
        <dbReference type="Proteomes" id="UP000799772"/>
    </source>
</evidence>
<dbReference type="PRINTS" id="PR01438">
    <property type="entry name" value="UNVRSLSTRESS"/>
</dbReference>
<dbReference type="InterPro" id="IPR014729">
    <property type="entry name" value="Rossmann-like_a/b/a_fold"/>
</dbReference>
<feature type="compositionally biased region" description="Polar residues" evidence="1">
    <location>
        <begin position="151"/>
        <end position="176"/>
    </location>
</feature>
<comment type="caution">
    <text evidence="3">The sequence shown here is derived from an EMBL/GenBank/DDBJ whole genome shotgun (WGS) entry which is preliminary data.</text>
</comment>
<evidence type="ECO:0000313" key="3">
    <source>
        <dbReference type="EMBL" id="KAF2104305.1"/>
    </source>
</evidence>
<organism evidence="3 4">
    <name type="scientific">Rhizodiscina lignyota</name>
    <dbReference type="NCBI Taxonomy" id="1504668"/>
    <lineage>
        <taxon>Eukaryota</taxon>
        <taxon>Fungi</taxon>
        <taxon>Dikarya</taxon>
        <taxon>Ascomycota</taxon>
        <taxon>Pezizomycotina</taxon>
        <taxon>Dothideomycetes</taxon>
        <taxon>Pleosporomycetidae</taxon>
        <taxon>Aulographales</taxon>
        <taxon>Rhizodiscinaceae</taxon>
        <taxon>Rhizodiscina</taxon>
    </lineage>
</organism>
<dbReference type="PANTHER" id="PTHR46100:SF4">
    <property type="entry name" value="USPA DOMAIN-CONTAINING PROTEIN"/>
    <property type="match status" value="1"/>
</dbReference>
<dbReference type="Gene3D" id="3.40.50.620">
    <property type="entry name" value="HUPs"/>
    <property type="match status" value="1"/>
</dbReference>
<dbReference type="InterPro" id="IPR006016">
    <property type="entry name" value="UspA"/>
</dbReference>
<dbReference type="SUPFAM" id="SSF52402">
    <property type="entry name" value="Adenine nucleotide alpha hydrolases-like"/>
    <property type="match status" value="1"/>
</dbReference>
<feature type="region of interest" description="Disordered" evidence="1">
    <location>
        <begin position="21"/>
        <end position="54"/>
    </location>
</feature>
<sequence length="653" mass="70728">MSLESALDEERREVIALLEGRPAVPRAGSRDPGTRLRAASPAGAGQSPVRSMLDIGNTVSPTARHASIAATGSGITSPTSLASPRLNPEEAYQFEMLPSIEHHALPKRVSQGGKKKGALASVFGSSSSSSNTGRARHNSTSGTLGSRRPMSPSSRLGANNRSESPAQRMLNNNSMNLMPDPNKYVSDTGKVIDMSSAYRRLSDAALLRSGGKLADLPTRKGSNPVKGESLAPDGSVRLEKDYYADDDDDEEALESSDEEGGSGGSDEEVWGSEKRRGRRRTRKKTAAKEDSESPAPGDHDGTSKKPKSLLAAAEEERKTTAYKYRSLLEPQVTVTSPDGEKISAKKAGIHPNTNFDMGGSGASTPVDSDTEADISDIHRAQRMEMNVSPILSTPESHRCLRQIIRGEYDKLQKEAEKGLRRQRMYLVATDLSDEAAYALEWTIGTVLRDGDTLLAVYAVDEELGTSGEGIGVGIGEGASMMRDTANVVRSLATEQKKTAQGLSPAPSPLAGVQNVTNGNGDGQPDFANMEKSERERWHACMEVSDRCMKLLRKTRLQCRVVIEVFHCKSPKHMITEVIDYLEPTLVVLGSRGRSALKGVLLGSFSNYLVTKSSVPVMVARKRLRKHSKYKRNNLRLSNMLTNPRGKLELAKID</sequence>
<evidence type="ECO:0000259" key="2">
    <source>
        <dbReference type="Pfam" id="PF00582"/>
    </source>
</evidence>
<dbReference type="Proteomes" id="UP000799772">
    <property type="component" value="Unassembled WGS sequence"/>
</dbReference>
<dbReference type="CDD" id="cd23659">
    <property type="entry name" value="USP_At3g01520-like"/>
    <property type="match status" value="1"/>
</dbReference>
<dbReference type="AlphaFoldDB" id="A0A9P4MBF0"/>
<dbReference type="PANTHER" id="PTHR46100">
    <property type="entry name" value="IMP2'P"/>
    <property type="match status" value="1"/>
</dbReference>
<feature type="region of interest" description="Disordered" evidence="1">
    <location>
        <begin position="213"/>
        <end position="315"/>
    </location>
</feature>
<evidence type="ECO:0000256" key="1">
    <source>
        <dbReference type="SAM" id="MobiDB-lite"/>
    </source>
</evidence>
<dbReference type="OrthoDB" id="992776at2759"/>
<name>A0A9P4MBF0_9PEZI</name>
<proteinExistence type="predicted"/>
<reference evidence="3" key="1">
    <citation type="journal article" date="2020" name="Stud. Mycol.">
        <title>101 Dothideomycetes genomes: a test case for predicting lifestyles and emergence of pathogens.</title>
        <authorList>
            <person name="Haridas S."/>
            <person name="Albert R."/>
            <person name="Binder M."/>
            <person name="Bloem J."/>
            <person name="Labutti K."/>
            <person name="Salamov A."/>
            <person name="Andreopoulos B."/>
            <person name="Baker S."/>
            <person name="Barry K."/>
            <person name="Bills G."/>
            <person name="Bluhm B."/>
            <person name="Cannon C."/>
            <person name="Castanera R."/>
            <person name="Culley D."/>
            <person name="Daum C."/>
            <person name="Ezra D."/>
            <person name="Gonzalez J."/>
            <person name="Henrissat B."/>
            <person name="Kuo A."/>
            <person name="Liang C."/>
            <person name="Lipzen A."/>
            <person name="Lutzoni F."/>
            <person name="Magnuson J."/>
            <person name="Mondo S."/>
            <person name="Nolan M."/>
            <person name="Ohm R."/>
            <person name="Pangilinan J."/>
            <person name="Park H.-J."/>
            <person name="Ramirez L."/>
            <person name="Alfaro M."/>
            <person name="Sun H."/>
            <person name="Tritt A."/>
            <person name="Yoshinaga Y."/>
            <person name="Zwiers L.-H."/>
            <person name="Turgeon B."/>
            <person name="Goodwin S."/>
            <person name="Spatafora J."/>
            <person name="Crous P."/>
            <person name="Grigoriev I."/>
        </authorList>
    </citation>
    <scope>NUCLEOTIDE SEQUENCE</scope>
    <source>
        <strain evidence="3">CBS 133067</strain>
    </source>
</reference>
<feature type="region of interest" description="Disordered" evidence="1">
    <location>
        <begin position="108"/>
        <end position="182"/>
    </location>
</feature>
<keyword evidence="4" id="KW-1185">Reference proteome</keyword>
<dbReference type="Pfam" id="PF00582">
    <property type="entry name" value="Usp"/>
    <property type="match status" value="1"/>
</dbReference>
<feature type="compositionally biased region" description="Acidic residues" evidence="1">
    <location>
        <begin position="244"/>
        <end position="270"/>
    </location>
</feature>
<feature type="compositionally biased region" description="Basic residues" evidence="1">
    <location>
        <begin position="275"/>
        <end position="285"/>
    </location>
</feature>
<dbReference type="EMBL" id="ML978121">
    <property type="protein sequence ID" value="KAF2104305.1"/>
    <property type="molecule type" value="Genomic_DNA"/>
</dbReference>